<name>A0A2B7XY26_9EURO</name>
<evidence type="ECO:0000256" key="2">
    <source>
        <dbReference type="ARBA" id="ARBA00023136"/>
    </source>
</evidence>
<evidence type="ECO:0000256" key="1">
    <source>
        <dbReference type="ARBA" id="ARBA00022593"/>
    </source>
</evidence>
<evidence type="ECO:0000313" key="6">
    <source>
        <dbReference type="EMBL" id="PGH13845.1"/>
    </source>
</evidence>
<keyword evidence="2" id="KW-0472">Membrane</keyword>
<keyword evidence="3" id="KW-0576">Peroxisome</keyword>
<evidence type="ECO:0000256" key="3">
    <source>
        <dbReference type="ARBA" id="ARBA00023140"/>
    </source>
</evidence>
<proteinExistence type="predicted"/>
<dbReference type="PANTHER" id="PTHR12652">
    <property type="entry name" value="PEROXISOMAL BIOGENESIS FACTOR 11"/>
    <property type="match status" value="1"/>
</dbReference>
<keyword evidence="7" id="KW-1185">Reference proteome</keyword>
<evidence type="ECO:0008006" key="8">
    <source>
        <dbReference type="Google" id="ProtNLM"/>
    </source>
</evidence>
<dbReference type="STRING" id="1447875.A0A2B7XY26"/>
<dbReference type="PANTHER" id="PTHR12652:SF25">
    <property type="entry name" value="MICROBODY (PEROXISOME) PROLIFERATION PROTEIN PEROXIN 11C (EUROFUNG)"/>
    <property type="match status" value="1"/>
</dbReference>
<organism evidence="6 7">
    <name type="scientific">Helicocarpus griseus UAMH5409</name>
    <dbReference type="NCBI Taxonomy" id="1447875"/>
    <lineage>
        <taxon>Eukaryota</taxon>
        <taxon>Fungi</taxon>
        <taxon>Dikarya</taxon>
        <taxon>Ascomycota</taxon>
        <taxon>Pezizomycotina</taxon>
        <taxon>Eurotiomycetes</taxon>
        <taxon>Eurotiomycetidae</taxon>
        <taxon>Onygenales</taxon>
        <taxon>Ajellomycetaceae</taxon>
        <taxon>Helicocarpus</taxon>
    </lineage>
</organism>
<evidence type="ECO:0000256" key="4">
    <source>
        <dbReference type="ARBA" id="ARBA00046271"/>
    </source>
</evidence>
<feature type="region of interest" description="Disordered" evidence="5">
    <location>
        <begin position="1"/>
        <end position="32"/>
    </location>
</feature>
<sequence>MDFFEPPPQDDQPKLPPPEIPSGKPPGPPPKCPFEVPLAALSKSDKLIRRVDQFISSAYGTERLFASVQYNAQIIHYLLASRRFRSLSARLRSLLPPLVSKSTSKPTPPSPATKAATPPLLALSSLMSETRTTLRLLGLFSLWSWGSATVKNPPTDPILRAIAYSQVLANVLYQFLENVAHLAGKGILSKRLVERWGSLGAWWVWSTRAWLAHVLLEFVRVGREIVLLRQKQRAERGGKLVPKEEEIAREVAVRGWKKSLVNSLAWLPLCVHWSFEEGVGVPDHLVGLLSMTASAWGVRDLWKGTPEV</sequence>
<evidence type="ECO:0000256" key="5">
    <source>
        <dbReference type="SAM" id="MobiDB-lite"/>
    </source>
</evidence>
<dbReference type="AlphaFoldDB" id="A0A2B7XY26"/>
<accession>A0A2B7XY26</accession>
<dbReference type="GO" id="GO:0016559">
    <property type="term" value="P:peroxisome fission"/>
    <property type="evidence" value="ECO:0007669"/>
    <property type="project" value="InterPro"/>
</dbReference>
<dbReference type="InterPro" id="IPR008733">
    <property type="entry name" value="PEX11"/>
</dbReference>
<reference evidence="6 7" key="1">
    <citation type="submission" date="2017-10" db="EMBL/GenBank/DDBJ databases">
        <title>Comparative genomics in systemic dimorphic fungi from Ajellomycetaceae.</title>
        <authorList>
            <person name="Munoz J.F."/>
            <person name="Mcewen J.G."/>
            <person name="Clay O.K."/>
            <person name="Cuomo C.A."/>
        </authorList>
    </citation>
    <scope>NUCLEOTIDE SEQUENCE [LARGE SCALE GENOMIC DNA]</scope>
    <source>
        <strain evidence="6 7">UAMH5409</strain>
    </source>
</reference>
<dbReference type="EMBL" id="PDNB01000041">
    <property type="protein sequence ID" value="PGH13845.1"/>
    <property type="molecule type" value="Genomic_DNA"/>
</dbReference>
<comment type="subcellular location">
    <subcellularLocation>
        <location evidence="4">Peroxisome membrane</location>
    </subcellularLocation>
</comment>
<protein>
    <recommendedName>
        <fullName evidence="8">Peroxin 11C</fullName>
    </recommendedName>
</protein>
<dbReference type="GO" id="GO:0005778">
    <property type="term" value="C:peroxisomal membrane"/>
    <property type="evidence" value="ECO:0007669"/>
    <property type="project" value="UniProtKB-SubCell"/>
</dbReference>
<evidence type="ECO:0000313" key="7">
    <source>
        <dbReference type="Proteomes" id="UP000223968"/>
    </source>
</evidence>
<keyword evidence="1" id="KW-0962">Peroxisome biogenesis</keyword>
<dbReference type="OrthoDB" id="10005898at2759"/>
<gene>
    <name evidence="6" type="ORF">AJ79_03413</name>
</gene>
<comment type="caution">
    <text evidence="6">The sequence shown here is derived from an EMBL/GenBank/DDBJ whole genome shotgun (WGS) entry which is preliminary data.</text>
</comment>
<dbReference type="Proteomes" id="UP000223968">
    <property type="component" value="Unassembled WGS sequence"/>
</dbReference>
<dbReference type="Pfam" id="PF05648">
    <property type="entry name" value="PEX11"/>
    <property type="match status" value="1"/>
</dbReference>